<dbReference type="Gene3D" id="3.30.70.270">
    <property type="match status" value="1"/>
</dbReference>
<dbReference type="Proteomes" id="UP000198878">
    <property type="component" value="Unassembled WGS sequence"/>
</dbReference>
<dbReference type="InterPro" id="IPR019278">
    <property type="entry name" value="DICT_dom"/>
</dbReference>
<sequence length="379" mass="41426">MPDADPRAGVLSKRALVTASHAVERAALAEGAGTDTVVFALFQRLQYFEREREMYAKIARRAAVTVVGMVDSGRPDLPHGVTPVLLRPDEPMAREWSVAVLSPTFGASVVAQDLDEIDPQATSVERARLFRGRWGLRRDEAYAEVVRLRDAMGDRLPPAVRRKVGEVLASVETPAELDIESRAEAALRHVASRLDAARASAPVPVGPAVDPETGLDTLAGVTPWLGDATDTVPLGLVLVAVDDLTAVERRHGSRVRMHTEQNIADLLRRGLRPLDRAVRLGPGEFLVIQPAVQPAELTARSRHLESRLAALHATYPFVDLHPRTTTLLTRRRPLPLQKLRAQLRQVPAVLLWPPSQGSLPLPAEPHGLVMRSGAGTWFR</sequence>
<gene>
    <name evidence="2" type="ORF">SAMN05421837_101868</name>
</gene>
<dbReference type="EMBL" id="FNUJ01000001">
    <property type="protein sequence ID" value="SEF21447.1"/>
    <property type="molecule type" value="Genomic_DNA"/>
</dbReference>
<proteinExistence type="predicted"/>
<dbReference type="Pfam" id="PF10069">
    <property type="entry name" value="DICT"/>
    <property type="match status" value="1"/>
</dbReference>
<organism evidence="2 3">
    <name type="scientific">Amycolatopsis pretoriensis</name>
    <dbReference type="NCBI Taxonomy" id="218821"/>
    <lineage>
        <taxon>Bacteria</taxon>
        <taxon>Bacillati</taxon>
        <taxon>Actinomycetota</taxon>
        <taxon>Actinomycetes</taxon>
        <taxon>Pseudonocardiales</taxon>
        <taxon>Pseudonocardiaceae</taxon>
        <taxon>Amycolatopsis</taxon>
    </lineage>
</organism>
<evidence type="ECO:0000259" key="1">
    <source>
        <dbReference type="Pfam" id="PF10069"/>
    </source>
</evidence>
<dbReference type="OrthoDB" id="3571050at2"/>
<protein>
    <submittedName>
        <fullName evidence="2">Diguanylate Cyclase and Two-component system sensory domain-containing protein</fullName>
    </submittedName>
</protein>
<accession>A0A1H5Q861</accession>
<feature type="domain" description="DICT" evidence="1">
    <location>
        <begin position="5"/>
        <end position="113"/>
    </location>
</feature>
<reference evidence="3" key="1">
    <citation type="submission" date="2016-10" db="EMBL/GenBank/DDBJ databases">
        <authorList>
            <person name="Varghese N."/>
            <person name="Submissions S."/>
        </authorList>
    </citation>
    <scope>NUCLEOTIDE SEQUENCE [LARGE SCALE GENOMIC DNA]</scope>
    <source>
        <strain evidence="3">DSM 44654</strain>
    </source>
</reference>
<dbReference type="AlphaFoldDB" id="A0A1H5Q861"/>
<dbReference type="InterPro" id="IPR029787">
    <property type="entry name" value="Nucleotide_cyclase"/>
</dbReference>
<keyword evidence="3" id="KW-1185">Reference proteome</keyword>
<dbReference type="RefSeq" id="WP_086680447.1">
    <property type="nucleotide sequence ID" value="NZ_FNUJ01000001.1"/>
</dbReference>
<dbReference type="InterPro" id="IPR043128">
    <property type="entry name" value="Rev_trsase/Diguanyl_cyclase"/>
</dbReference>
<dbReference type="SUPFAM" id="SSF55073">
    <property type="entry name" value="Nucleotide cyclase"/>
    <property type="match status" value="1"/>
</dbReference>
<evidence type="ECO:0000313" key="2">
    <source>
        <dbReference type="EMBL" id="SEF21447.1"/>
    </source>
</evidence>
<dbReference type="STRING" id="218821.SAMN05421837_101868"/>
<evidence type="ECO:0000313" key="3">
    <source>
        <dbReference type="Proteomes" id="UP000198878"/>
    </source>
</evidence>
<name>A0A1H5Q861_9PSEU</name>